<evidence type="ECO:0000256" key="1">
    <source>
        <dbReference type="SAM" id="MobiDB-lite"/>
    </source>
</evidence>
<dbReference type="Gene3D" id="6.20.150.10">
    <property type="match status" value="1"/>
</dbReference>
<dbReference type="NCBIfam" id="TIGR01644">
    <property type="entry name" value="phage_P2_V"/>
    <property type="match status" value="1"/>
</dbReference>
<feature type="domain" description="Gp5/Type VI secretion system Vgr protein OB-fold" evidence="2">
    <location>
        <begin position="15"/>
        <end position="80"/>
    </location>
</feature>
<dbReference type="InterPro" id="IPR044033">
    <property type="entry name" value="GpV-like_apex"/>
</dbReference>
<sequence>MTANLLRRLQNLIWVGVVIEVDSQKGCRVKTGELITDWLKWLTLRAGQTRTLSAPSPGEQVLILALGGELTTAFVLTGIFSDCHPAPIPSLTADHRTYADGAVIEYEPATGLLKATGIEQGCIEAKNSLSVSAKRVTVKAAVNIELDTPNVICTNNLTTALLTVTQGAQMAGDVTHAGGTLMSNGIRVDNHRHGGVERGSAMTEGPQ</sequence>
<evidence type="ECO:0008006" key="5">
    <source>
        <dbReference type="Google" id="ProtNLM"/>
    </source>
</evidence>
<dbReference type="InterPro" id="IPR037026">
    <property type="entry name" value="Vgr_OB-fold_dom_sf"/>
</dbReference>
<dbReference type="Pfam" id="PF18946">
    <property type="entry name" value="Apex"/>
    <property type="match status" value="1"/>
</dbReference>
<dbReference type="InterPro" id="IPR040629">
    <property type="entry name" value="Phage_spike"/>
</dbReference>
<proteinExistence type="predicted"/>
<accession>A0A3B0LUQ9</accession>
<organism evidence="4">
    <name type="scientific">Arsenophonus endosymbiont of Trialeurodes vaporariorum</name>
    <dbReference type="NCBI Taxonomy" id="235567"/>
    <lineage>
        <taxon>Bacteria</taxon>
        <taxon>Pseudomonadati</taxon>
        <taxon>Pseudomonadota</taxon>
        <taxon>Gammaproteobacteria</taxon>
        <taxon>Enterobacterales</taxon>
        <taxon>Morganellaceae</taxon>
        <taxon>Arsenophonus</taxon>
    </lineage>
</organism>
<name>A0A3B0LUQ9_9GAMM</name>
<dbReference type="Pfam" id="PF04717">
    <property type="entry name" value="Phage_base_V"/>
    <property type="match status" value="1"/>
</dbReference>
<gene>
    <name evidence="4" type="ORF">ARTV_0229</name>
</gene>
<dbReference type="AlphaFoldDB" id="A0A3B0LUQ9"/>
<feature type="region of interest" description="Disordered" evidence="1">
    <location>
        <begin position="186"/>
        <end position="207"/>
    </location>
</feature>
<dbReference type="EMBL" id="UFQR01000001">
    <property type="protein sequence ID" value="SSW94701.1"/>
    <property type="molecule type" value="Genomic_DNA"/>
</dbReference>
<dbReference type="Gene3D" id="2.40.50.230">
    <property type="entry name" value="Gp5 N-terminal domain"/>
    <property type="match status" value="1"/>
</dbReference>
<dbReference type="Pfam" id="PF18715">
    <property type="entry name" value="Phage_spike"/>
    <property type="match status" value="1"/>
</dbReference>
<evidence type="ECO:0000259" key="2">
    <source>
        <dbReference type="Pfam" id="PF04717"/>
    </source>
</evidence>
<evidence type="ECO:0000313" key="4">
    <source>
        <dbReference type="EMBL" id="SSW94701.1"/>
    </source>
</evidence>
<dbReference type="InterPro" id="IPR013046">
    <property type="entry name" value="GpV/Gp45"/>
</dbReference>
<protein>
    <recommendedName>
        <fullName evidence="5">Gp5/Type VI secretion system Vgr protein OB-fold domain-containing protein</fullName>
    </recommendedName>
</protein>
<evidence type="ECO:0000259" key="3">
    <source>
        <dbReference type="Pfam" id="PF18715"/>
    </source>
</evidence>
<feature type="domain" description="Phage spike trimer" evidence="3">
    <location>
        <begin position="133"/>
        <end position="184"/>
    </location>
</feature>
<reference evidence="4" key="1">
    <citation type="submission" date="2018-04" db="EMBL/GenBank/DDBJ databases">
        <authorList>
            <person name="Go L.Y."/>
            <person name="Mitchell J.A."/>
        </authorList>
    </citation>
    <scope>NUCLEOTIDE SEQUENCE</scope>
    <source>
        <strain evidence="4">ARTV</strain>
    </source>
</reference>
<dbReference type="InterPro" id="IPR006531">
    <property type="entry name" value="Gp5/Vgr_OB"/>
</dbReference>